<reference evidence="2" key="1">
    <citation type="submission" date="2022-11" db="UniProtKB">
        <authorList>
            <consortium name="WormBaseParasite"/>
        </authorList>
    </citation>
    <scope>IDENTIFICATION</scope>
</reference>
<dbReference type="AlphaFoldDB" id="A0A915JWK2"/>
<keyword evidence="1" id="KW-1185">Reference proteome</keyword>
<evidence type="ECO:0000313" key="1">
    <source>
        <dbReference type="Proteomes" id="UP000887565"/>
    </source>
</evidence>
<evidence type="ECO:0000313" key="2">
    <source>
        <dbReference type="WBParaSite" id="nRc.2.0.1.t30701-RA"/>
    </source>
</evidence>
<proteinExistence type="predicted"/>
<organism evidence="1 2">
    <name type="scientific">Romanomermis culicivorax</name>
    <name type="common">Nematode worm</name>
    <dbReference type="NCBI Taxonomy" id="13658"/>
    <lineage>
        <taxon>Eukaryota</taxon>
        <taxon>Metazoa</taxon>
        <taxon>Ecdysozoa</taxon>
        <taxon>Nematoda</taxon>
        <taxon>Enoplea</taxon>
        <taxon>Dorylaimia</taxon>
        <taxon>Mermithida</taxon>
        <taxon>Mermithoidea</taxon>
        <taxon>Mermithidae</taxon>
        <taxon>Romanomermis</taxon>
    </lineage>
</organism>
<dbReference type="WBParaSite" id="nRc.2.0.1.t30701-RA">
    <property type="protein sequence ID" value="nRc.2.0.1.t30701-RA"/>
    <property type="gene ID" value="nRc.2.0.1.g30701"/>
</dbReference>
<dbReference type="Proteomes" id="UP000887565">
    <property type="component" value="Unplaced"/>
</dbReference>
<protein>
    <submittedName>
        <fullName evidence="2">Secreted protein</fullName>
    </submittedName>
</protein>
<accession>A0A915JWK2</accession>
<sequence length="71" mass="7494">MNQLRACSASKLLADHLRTCLAKMLGAVLGDACRTCSASILGINLLAKQNSVSVAVRNKSATEGLFHSISY</sequence>
<name>A0A915JWK2_ROMCU</name>